<dbReference type="InterPro" id="IPR001845">
    <property type="entry name" value="HTH_ArsR_DNA-bd_dom"/>
</dbReference>
<evidence type="ECO:0000313" key="5">
    <source>
        <dbReference type="EMBL" id="MFC1421339.1"/>
    </source>
</evidence>
<protein>
    <submittedName>
        <fullName evidence="5">ArsR family transcriptional regulator</fullName>
    </submittedName>
</protein>
<dbReference type="PANTHER" id="PTHR43132">
    <property type="entry name" value="ARSENICAL RESISTANCE OPERON REPRESSOR ARSR-RELATED"/>
    <property type="match status" value="1"/>
</dbReference>
<keyword evidence="6" id="KW-1185">Reference proteome</keyword>
<evidence type="ECO:0000256" key="2">
    <source>
        <dbReference type="ARBA" id="ARBA00023125"/>
    </source>
</evidence>
<evidence type="ECO:0000313" key="6">
    <source>
        <dbReference type="Proteomes" id="UP001592531"/>
    </source>
</evidence>
<dbReference type="Pfam" id="PF01022">
    <property type="entry name" value="HTH_5"/>
    <property type="match status" value="1"/>
</dbReference>
<accession>A0ABV6W5Q3</accession>
<proteinExistence type="predicted"/>
<evidence type="ECO:0000256" key="3">
    <source>
        <dbReference type="ARBA" id="ARBA00023163"/>
    </source>
</evidence>
<keyword evidence="1" id="KW-0805">Transcription regulation</keyword>
<dbReference type="InterPro" id="IPR036390">
    <property type="entry name" value="WH_DNA-bd_sf"/>
</dbReference>
<keyword evidence="3" id="KW-0804">Transcription</keyword>
<dbReference type="SUPFAM" id="SSF46785">
    <property type="entry name" value="Winged helix' DNA-binding domain"/>
    <property type="match status" value="1"/>
</dbReference>
<dbReference type="InterPro" id="IPR036388">
    <property type="entry name" value="WH-like_DNA-bd_sf"/>
</dbReference>
<dbReference type="RefSeq" id="WP_380544371.1">
    <property type="nucleotide sequence ID" value="NZ_JBHFAB010000038.1"/>
</dbReference>
<gene>
    <name evidence="5" type="ORF">ACEZDE_32570</name>
</gene>
<dbReference type="InterPro" id="IPR051011">
    <property type="entry name" value="Metal_resp_trans_reg"/>
</dbReference>
<reference evidence="5 6" key="1">
    <citation type="submission" date="2024-09" db="EMBL/GenBank/DDBJ databases">
        <authorList>
            <person name="Lee S.D."/>
        </authorList>
    </citation>
    <scope>NUCLEOTIDE SEQUENCE [LARGE SCALE GENOMIC DNA]</scope>
    <source>
        <strain evidence="5 6">N8-3</strain>
    </source>
</reference>
<organism evidence="5 6">
    <name type="scientific">Streptacidiphilus cavernicola</name>
    <dbReference type="NCBI Taxonomy" id="3342716"/>
    <lineage>
        <taxon>Bacteria</taxon>
        <taxon>Bacillati</taxon>
        <taxon>Actinomycetota</taxon>
        <taxon>Actinomycetes</taxon>
        <taxon>Kitasatosporales</taxon>
        <taxon>Streptomycetaceae</taxon>
        <taxon>Streptacidiphilus</taxon>
    </lineage>
</organism>
<dbReference type="Proteomes" id="UP001592531">
    <property type="component" value="Unassembled WGS sequence"/>
</dbReference>
<dbReference type="Gene3D" id="1.10.10.10">
    <property type="entry name" value="Winged helix-like DNA-binding domain superfamily/Winged helix DNA-binding domain"/>
    <property type="match status" value="1"/>
</dbReference>
<evidence type="ECO:0000259" key="4">
    <source>
        <dbReference type="SMART" id="SM00418"/>
    </source>
</evidence>
<feature type="domain" description="HTH arsR-type" evidence="4">
    <location>
        <begin position="251"/>
        <end position="327"/>
    </location>
</feature>
<comment type="caution">
    <text evidence="5">The sequence shown here is derived from an EMBL/GenBank/DDBJ whole genome shotgun (WGS) entry which is preliminary data.</text>
</comment>
<dbReference type="SMART" id="SM00418">
    <property type="entry name" value="HTH_ARSR"/>
    <property type="match status" value="1"/>
</dbReference>
<evidence type="ECO:0000256" key="1">
    <source>
        <dbReference type="ARBA" id="ARBA00023015"/>
    </source>
</evidence>
<sequence length="328" mass="35831">MLHIHFTDSDLAHTRVAKAPDPLWEIAFSMHRLQTDQGRWAFADWRRAVSGRVREQGLRPVLSTVLLPLFPRTSYFPDFLTPQLASEGLDAGLEAVMATPDQQVRHEIGLLDQVAGAPAWTRRLSERDTREALVQALRAYHRALIDPFSEQIQAHLEADRAVRLRDLLNGGVPGLLQGLAPLMQWRPPVLEVPYVAGRHHLHLDGRGLLLLPSYFCWGNPVSLADPSLPPVLAYPLKRRLLPDATADRDRTPLAVLLGSSRATVLRSAAQGATTGELARAAAISAPAASRHANALREAGLITTHRHGACVLHTLTPLGASLLRGAAAQ</sequence>
<keyword evidence="2" id="KW-0238">DNA-binding</keyword>
<dbReference type="PANTHER" id="PTHR43132:SF8">
    <property type="entry name" value="HTH-TYPE TRANSCRIPTIONAL REGULATOR KMTR"/>
    <property type="match status" value="1"/>
</dbReference>
<name>A0ABV6W5Q3_9ACTN</name>
<dbReference type="EMBL" id="JBHFAB010000038">
    <property type="protein sequence ID" value="MFC1421339.1"/>
    <property type="molecule type" value="Genomic_DNA"/>
</dbReference>